<proteinExistence type="predicted"/>
<gene>
    <name evidence="1" type="ORF">PXEA_LOCUS14917</name>
</gene>
<dbReference type="AlphaFoldDB" id="A0A3S5A6V0"/>
<evidence type="ECO:0000313" key="1">
    <source>
        <dbReference type="EMBL" id="VEL21477.1"/>
    </source>
</evidence>
<sequence length="88" mass="9825">MCVCTDVSGQTELSRSGKRVGRHNRCRKDQMLGFHRPIRPSRVRGLTVGRTASLGLGRVGLWKPSCDAEREITTHRRQARAQAESSAH</sequence>
<evidence type="ECO:0000313" key="2">
    <source>
        <dbReference type="Proteomes" id="UP000784294"/>
    </source>
</evidence>
<comment type="caution">
    <text evidence="1">The sequence shown here is derived from an EMBL/GenBank/DDBJ whole genome shotgun (WGS) entry which is preliminary data.</text>
</comment>
<name>A0A3S5A6V0_9PLAT</name>
<dbReference type="EMBL" id="CAAALY010051504">
    <property type="protein sequence ID" value="VEL21477.1"/>
    <property type="molecule type" value="Genomic_DNA"/>
</dbReference>
<protein>
    <submittedName>
        <fullName evidence="1">Uncharacterized protein</fullName>
    </submittedName>
</protein>
<reference evidence="1" key="1">
    <citation type="submission" date="2018-11" db="EMBL/GenBank/DDBJ databases">
        <authorList>
            <consortium name="Pathogen Informatics"/>
        </authorList>
    </citation>
    <scope>NUCLEOTIDE SEQUENCE</scope>
</reference>
<accession>A0A3S5A6V0</accession>
<keyword evidence="2" id="KW-1185">Reference proteome</keyword>
<dbReference type="Proteomes" id="UP000784294">
    <property type="component" value="Unassembled WGS sequence"/>
</dbReference>
<organism evidence="1 2">
    <name type="scientific">Protopolystoma xenopodis</name>
    <dbReference type="NCBI Taxonomy" id="117903"/>
    <lineage>
        <taxon>Eukaryota</taxon>
        <taxon>Metazoa</taxon>
        <taxon>Spiralia</taxon>
        <taxon>Lophotrochozoa</taxon>
        <taxon>Platyhelminthes</taxon>
        <taxon>Monogenea</taxon>
        <taxon>Polyopisthocotylea</taxon>
        <taxon>Polystomatidea</taxon>
        <taxon>Polystomatidae</taxon>
        <taxon>Protopolystoma</taxon>
    </lineage>
</organism>